<dbReference type="GO" id="GO:0005829">
    <property type="term" value="C:cytosol"/>
    <property type="evidence" value="ECO:0007669"/>
    <property type="project" value="TreeGrafter"/>
</dbReference>
<dbReference type="GO" id="GO:0006298">
    <property type="term" value="P:mismatch repair"/>
    <property type="evidence" value="ECO:0007669"/>
    <property type="project" value="InterPro"/>
</dbReference>
<evidence type="ECO:0000256" key="2">
    <source>
        <dbReference type="ARBA" id="ARBA00022840"/>
    </source>
</evidence>
<reference evidence="6 7" key="1">
    <citation type="submission" date="2020-07" db="EMBL/GenBank/DDBJ databases">
        <title>Sequencing the genomes of 1000 actinobacteria strains.</title>
        <authorList>
            <person name="Klenk H.-P."/>
        </authorList>
    </citation>
    <scope>NUCLEOTIDE SEQUENCE [LARGE SCALE GENOMIC DNA]</scope>
    <source>
        <strain evidence="6 7">DSM 26341</strain>
    </source>
</reference>
<evidence type="ECO:0000313" key="6">
    <source>
        <dbReference type="EMBL" id="NYI68868.1"/>
    </source>
</evidence>
<dbReference type="Pfam" id="PF00488">
    <property type="entry name" value="MutS_V"/>
    <property type="match status" value="1"/>
</dbReference>
<dbReference type="PANTHER" id="PTHR11361:SF34">
    <property type="entry name" value="DNA MISMATCH REPAIR PROTEIN MSH1, MITOCHONDRIAL"/>
    <property type="match status" value="1"/>
</dbReference>
<dbReference type="SMART" id="SM00534">
    <property type="entry name" value="MUTSac"/>
    <property type="match status" value="1"/>
</dbReference>
<gene>
    <name evidence="6" type="ORF">BJY26_003174</name>
</gene>
<accession>A0A7Z0IIU5</accession>
<name>A0A7Z0IIU5_9MICO</name>
<dbReference type="GO" id="GO:0030983">
    <property type="term" value="F:mismatched DNA binding"/>
    <property type="evidence" value="ECO:0007669"/>
    <property type="project" value="InterPro"/>
</dbReference>
<evidence type="ECO:0000256" key="4">
    <source>
        <dbReference type="SAM" id="MobiDB-lite"/>
    </source>
</evidence>
<dbReference type="EMBL" id="JACBZP010000001">
    <property type="protein sequence ID" value="NYI68868.1"/>
    <property type="molecule type" value="Genomic_DNA"/>
</dbReference>
<dbReference type="PANTHER" id="PTHR11361">
    <property type="entry name" value="DNA MISMATCH REPAIR PROTEIN MUTS FAMILY MEMBER"/>
    <property type="match status" value="1"/>
</dbReference>
<keyword evidence="2" id="KW-0067">ATP-binding</keyword>
<feature type="domain" description="DNA mismatch repair proteins mutS family" evidence="5">
    <location>
        <begin position="326"/>
        <end position="506"/>
    </location>
</feature>
<dbReference type="RefSeq" id="WP_179429150.1">
    <property type="nucleotide sequence ID" value="NZ_JACBZP010000001.1"/>
</dbReference>
<dbReference type="AlphaFoldDB" id="A0A7Z0IIU5"/>
<dbReference type="InterPro" id="IPR045076">
    <property type="entry name" value="MutS"/>
</dbReference>
<dbReference type="GO" id="GO:0005524">
    <property type="term" value="F:ATP binding"/>
    <property type="evidence" value="ECO:0007669"/>
    <property type="project" value="UniProtKB-KW"/>
</dbReference>
<sequence>MSVSVLFGPGVPDDPKPREPESFSDLGFDQVVESITSELDHYELAPFFYTPLKTVDAIKYRHAVLRDLARPDVLAVVRDFTAAMRKCRADIDEAKARHYVLQRQAWQLAGIRRYCNAVHRLCRSLGDLDTGSDGLSSLHAYLTHYRASEEFEALDIGARNLLEQLADVKYSVLIDGNRVRVGPYEGERDYGADVQETFNKFRQGDAPSHLAKFSDYADMNHVEAQILGLVAKLNPETFTTLESYCREHREFTDPVVGRFDREVHFYVGYLDYIRPIEAGGLRFCLPTVSAHATTIHATDTFDVALAHQQAGNGPIVTNSFTLTPPERIIVVSGPNQGGKTTFARTFGQLHHLACLGLPVPGTDAELALFDHVFTHFEREEELANLHGNLEDELVRIHDVLAETGPDSIVILNEIFTSTTLADAQSLGSKILSRLIDAGALCVYVTFVDELSRIGPATVSMVSQVDPTDPARRTYKVERRRADGLAYAAAIAEKYGLSYKRLRERISP</sequence>
<evidence type="ECO:0000256" key="3">
    <source>
        <dbReference type="ARBA" id="ARBA00023125"/>
    </source>
</evidence>
<keyword evidence="3" id="KW-0238">DNA-binding</keyword>
<dbReference type="GO" id="GO:0140664">
    <property type="term" value="F:ATP-dependent DNA damage sensor activity"/>
    <property type="evidence" value="ECO:0007669"/>
    <property type="project" value="InterPro"/>
</dbReference>
<comment type="caution">
    <text evidence="6">The sequence shown here is derived from an EMBL/GenBank/DDBJ whole genome shotgun (WGS) entry which is preliminary data.</text>
</comment>
<proteinExistence type="predicted"/>
<dbReference type="Gene3D" id="3.40.50.300">
    <property type="entry name" value="P-loop containing nucleotide triphosphate hydrolases"/>
    <property type="match status" value="1"/>
</dbReference>
<dbReference type="SUPFAM" id="SSF52540">
    <property type="entry name" value="P-loop containing nucleoside triphosphate hydrolases"/>
    <property type="match status" value="1"/>
</dbReference>
<dbReference type="InterPro" id="IPR000432">
    <property type="entry name" value="DNA_mismatch_repair_MutS_C"/>
</dbReference>
<organism evidence="6 7">
    <name type="scientific">Spelaeicoccus albus</name>
    <dbReference type="NCBI Taxonomy" id="1280376"/>
    <lineage>
        <taxon>Bacteria</taxon>
        <taxon>Bacillati</taxon>
        <taxon>Actinomycetota</taxon>
        <taxon>Actinomycetes</taxon>
        <taxon>Micrococcales</taxon>
        <taxon>Brevibacteriaceae</taxon>
        <taxon>Spelaeicoccus</taxon>
    </lineage>
</organism>
<keyword evidence="7" id="KW-1185">Reference proteome</keyword>
<keyword evidence="1" id="KW-0547">Nucleotide-binding</keyword>
<evidence type="ECO:0000256" key="1">
    <source>
        <dbReference type="ARBA" id="ARBA00022741"/>
    </source>
</evidence>
<feature type="region of interest" description="Disordered" evidence="4">
    <location>
        <begin position="1"/>
        <end position="23"/>
    </location>
</feature>
<dbReference type="InterPro" id="IPR027417">
    <property type="entry name" value="P-loop_NTPase"/>
</dbReference>
<dbReference type="Proteomes" id="UP000539111">
    <property type="component" value="Unassembled WGS sequence"/>
</dbReference>
<evidence type="ECO:0000313" key="7">
    <source>
        <dbReference type="Proteomes" id="UP000539111"/>
    </source>
</evidence>
<evidence type="ECO:0000259" key="5">
    <source>
        <dbReference type="SMART" id="SM00534"/>
    </source>
</evidence>
<protein>
    <recommendedName>
        <fullName evidence="5">DNA mismatch repair proteins mutS family domain-containing protein</fullName>
    </recommendedName>
</protein>